<reference evidence="1 2" key="1">
    <citation type="submission" date="2018-07" db="EMBL/GenBank/DDBJ databases">
        <title>Genomic Encyclopedia of Type Strains, Phase IV (KMG-IV): sequencing the most valuable type-strain genomes for metagenomic binning, comparative biology and taxonomic classification.</title>
        <authorList>
            <person name="Goeker M."/>
        </authorList>
    </citation>
    <scope>NUCLEOTIDE SEQUENCE [LARGE SCALE GENOMIC DNA]</scope>
    <source>
        <strain evidence="1 2">DSM 21410</strain>
    </source>
</reference>
<accession>A0A369ADJ0</accession>
<protein>
    <submittedName>
        <fullName evidence="1">Uncharacterized protein</fullName>
    </submittedName>
</protein>
<evidence type="ECO:0000313" key="1">
    <source>
        <dbReference type="EMBL" id="RCX05494.1"/>
    </source>
</evidence>
<organism evidence="1 2">
    <name type="scientific">Schleiferia thermophila</name>
    <dbReference type="NCBI Taxonomy" id="884107"/>
    <lineage>
        <taxon>Bacteria</taxon>
        <taxon>Pseudomonadati</taxon>
        <taxon>Bacteroidota</taxon>
        <taxon>Flavobacteriia</taxon>
        <taxon>Flavobacteriales</taxon>
        <taxon>Schleiferiaceae</taxon>
        <taxon>Schleiferia</taxon>
    </lineage>
</organism>
<gene>
    <name evidence="1" type="ORF">DES35_101781</name>
</gene>
<dbReference type="EMBL" id="QPJS01000001">
    <property type="protein sequence ID" value="RCX05494.1"/>
    <property type="molecule type" value="Genomic_DNA"/>
</dbReference>
<evidence type="ECO:0000313" key="2">
    <source>
        <dbReference type="Proteomes" id="UP000253517"/>
    </source>
</evidence>
<proteinExistence type="predicted"/>
<comment type="caution">
    <text evidence="1">The sequence shown here is derived from an EMBL/GenBank/DDBJ whole genome shotgun (WGS) entry which is preliminary data.</text>
</comment>
<keyword evidence="2" id="KW-1185">Reference proteome</keyword>
<dbReference type="Proteomes" id="UP000253517">
    <property type="component" value="Unassembled WGS sequence"/>
</dbReference>
<sequence length="41" mass="4787">MVFYGNVCLVFLSILKRNGCIEIHLTQNLLYKAQHTDAYKK</sequence>
<dbReference type="AlphaFoldDB" id="A0A369ADJ0"/>
<name>A0A369ADJ0_9FLAO</name>